<accession>A0A165L106</accession>
<dbReference type="STRING" id="1314783.A0A165L106"/>
<evidence type="ECO:0000313" key="1">
    <source>
        <dbReference type="EMBL" id="KZT63856.1"/>
    </source>
</evidence>
<gene>
    <name evidence="1" type="ORF">DAEQUDRAFT_679618</name>
</gene>
<dbReference type="Proteomes" id="UP000076727">
    <property type="component" value="Unassembled WGS sequence"/>
</dbReference>
<sequence length="144" mass="16149">LLDDDFLEAYHNGIVLKCANGVTRCVFPCIFTYSADYPEKLLIAAIQDNGLCPCPRCLTPESELSRIGQKRDLAHRTKPGFLRRWSDWLCITITKVRQLIYEQGYGMVSAAVKACLKAESLVPTMVSPTETLSSDHMHGYSHEP</sequence>
<proteinExistence type="predicted"/>
<organism evidence="1 2">
    <name type="scientific">Daedalea quercina L-15889</name>
    <dbReference type="NCBI Taxonomy" id="1314783"/>
    <lineage>
        <taxon>Eukaryota</taxon>
        <taxon>Fungi</taxon>
        <taxon>Dikarya</taxon>
        <taxon>Basidiomycota</taxon>
        <taxon>Agaricomycotina</taxon>
        <taxon>Agaricomycetes</taxon>
        <taxon>Polyporales</taxon>
        <taxon>Fomitopsis</taxon>
    </lineage>
</organism>
<keyword evidence="2" id="KW-1185">Reference proteome</keyword>
<evidence type="ECO:0000313" key="2">
    <source>
        <dbReference type="Proteomes" id="UP000076727"/>
    </source>
</evidence>
<dbReference type="Pfam" id="PF18759">
    <property type="entry name" value="Plavaka"/>
    <property type="match status" value="1"/>
</dbReference>
<dbReference type="EMBL" id="KV429153">
    <property type="protein sequence ID" value="KZT63856.1"/>
    <property type="molecule type" value="Genomic_DNA"/>
</dbReference>
<name>A0A165L106_9APHY</name>
<dbReference type="AlphaFoldDB" id="A0A165L106"/>
<dbReference type="InterPro" id="IPR041078">
    <property type="entry name" value="Plavaka"/>
</dbReference>
<protein>
    <submittedName>
        <fullName evidence="1">Uncharacterized protein</fullName>
    </submittedName>
</protein>
<feature type="non-terminal residue" evidence="1">
    <location>
        <position position="1"/>
    </location>
</feature>
<reference evidence="1 2" key="1">
    <citation type="journal article" date="2016" name="Mol. Biol. Evol.">
        <title>Comparative Genomics of Early-Diverging Mushroom-Forming Fungi Provides Insights into the Origins of Lignocellulose Decay Capabilities.</title>
        <authorList>
            <person name="Nagy L.G."/>
            <person name="Riley R."/>
            <person name="Tritt A."/>
            <person name="Adam C."/>
            <person name="Daum C."/>
            <person name="Floudas D."/>
            <person name="Sun H."/>
            <person name="Yadav J.S."/>
            <person name="Pangilinan J."/>
            <person name="Larsson K.H."/>
            <person name="Matsuura K."/>
            <person name="Barry K."/>
            <person name="Labutti K."/>
            <person name="Kuo R."/>
            <person name="Ohm R.A."/>
            <person name="Bhattacharya S.S."/>
            <person name="Shirouzu T."/>
            <person name="Yoshinaga Y."/>
            <person name="Martin F.M."/>
            <person name="Grigoriev I.V."/>
            <person name="Hibbett D.S."/>
        </authorList>
    </citation>
    <scope>NUCLEOTIDE SEQUENCE [LARGE SCALE GENOMIC DNA]</scope>
    <source>
        <strain evidence="1 2">L-15889</strain>
    </source>
</reference>
<dbReference type="OrthoDB" id="2752927at2759"/>